<dbReference type="InterPro" id="IPR038695">
    <property type="entry name" value="Saro_0823-like_sf"/>
</dbReference>
<dbReference type="Pfam" id="PF02643">
    <property type="entry name" value="DUF192"/>
    <property type="match status" value="1"/>
</dbReference>
<organism evidence="1">
    <name type="scientific">Muribaculaceae bacterium Z82</name>
    <dbReference type="NCBI Taxonomy" id="2304548"/>
    <lineage>
        <taxon>Bacteria</taxon>
        <taxon>Pseudomonadati</taxon>
        <taxon>Bacteroidota</taxon>
        <taxon>Bacteroidia</taxon>
        <taxon>Bacteroidales</taxon>
        <taxon>Muribaculaceae</taxon>
    </lineage>
</organism>
<dbReference type="Gene3D" id="2.60.120.1140">
    <property type="entry name" value="Protein of unknown function DUF192"/>
    <property type="match status" value="1"/>
</dbReference>
<gene>
    <name evidence="1" type="ORF">D1639_10945</name>
</gene>
<protein>
    <submittedName>
        <fullName evidence="1">DUF192 domain-containing protein</fullName>
    </submittedName>
</protein>
<dbReference type="InterPro" id="IPR003795">
    <property type="entry name" value="DUF192"/>
</dbReference>
<sequence>MFVASSVRARLRGLLGRNRFEGVLMLAPCCDVHTVGMRFAVDVAFVGQDGTVLASRRNLAPGRRMAVKGAACVLERQASDGGSWFCPGDRVVIGIGREEEDEGVSCVQG</sequence>
<dbReference type="AlphaFoldDB" id="A0A7C9KDK7"/>
<reference evidence="1" key="1">
    <citation type="submission" date="2018-08" db="EMBL/GenBank/DDBJ databases">
        <title>Murine metabolic-syndrome-specific gut microbial biobank.</title>
        <authorList>
            <person name="Liu C."/>
        </authorList>
    </citation>
    <scope>NUCLEOTIDE SEQUENCE [LARGE SCALE GENOMIC DNA]</scope>
    <source>
        <strain evidence="1">Z82</strain>
    </source>
</reference>
<comment type="caution">
    <text evidence="1">The sequence shown here is derived from an EMBL/GenBank/DDBJ whole genome shotgun (WGS) entry which is preliminary data.</text>
</comment>
<accession>A0A7C9KDK7</accession>
<evidence type="ECO:0000313" key="1">
    <source>
        <dbReference type="EMBL" id="NBI35533.1"/>
    </source>
</evidence>
<name>A0A7C9KDK7_9BACT</name>
<dbReference type="EMBL" id="QWKH01000148">
    <property type="protein sequence ID" value="NBI35533.1"/>
    <property type="molecule type" value="Genomic_DNA"/>
</dbReference>
<proteinExistence type="predicted"/>